<organism evidence="3 4">
    <name type="scientific">Mycena rosella</name>
    <name type="common">Pink bonnet</name>
    <name type="synonym">Agaricus rosellus</name>
    <dbReference type="NCBI Taxonomy" id="1033263"/>
    <lineage>
        <taxon>Eukaryota</taxon>
        <taxon>Fungi</taxon>
        <taxon>Dikarya</taxon>
        <taxon>Basidiomycota</taxon>
        <taxon>Agaricomycotina</taxon>
        <taxon>Agaricomycetes</taxon>
        <taxon>Agaricomycetidae</taxon>
        <taxon>Agaricales</taxon>
        <taxon>Marasmiineae</taxon>
        <taxon>Mycenaceae</taxon>
        <taxon>Mycena</taxon>
    </lineage>
</organism>
<feature type="region of interest" description="Disordered" evidence="1">
    <location>
        <begin position="1"/>
        <end position="28"/>
    </location>
</feature>
<proteinExistence type="predicted"/>
<feature type="compositionally biased region" description="Polar residues" evidence="1">
    <location>
        <begin position="1"/>
        <end position="13"/>
    </location>
</feature>
<reference evidence="3" key="1">
    <citation type="submission" date="2023-03" db="EMBL/GenBank/DDBJ databases">
        <title>Massive genome expansion in bonnet fungi (Mycena s.s.) driven by repeated elements and novel gene families across ecological guilds.</title>
        <authorList>
            <consortium name="Lawrence Berkeley National Laboratory"/>
            <person name="Harder C.B."/>
            <person name="Miyauchi S."/>
            <person name="Viragh M."/>
            <person name="Kuo A."/>
            <person name="Thoen E."/>
            <person name="Andreopoulos B."/>
            <person name="Lu D."/>
            <person name="Skrede I."/>
            <person name="Drula E."/>
            <person name="Henrissat B."/>
            <person name="Morin E."/>
            <person name="Kohler A."/>
            <person name="Barry K."/>
            <person name="LaButti K."/>
            <person name="Morin E."/>
            <person name="Salamov A."/>
            <person name="Lipzen A."/>
            <person name="Mereny Z."/>
            <person name="Hegedus B."/>
            <person name="Baldrian P."/>
            <person name="Stursova M."/>
            <person name="Weitz H."/>
            <person name="Taylor A."/>
            <person name="Grigoriev I.V."/>
            <person name="Nagy L.G."/>
            <person name="Martin F."/>
            <person name="Kauserud H."/>
        </authorList>
    </citation>
    <scope>NUCLEOTIDE SEQUENCE</scope>
    <source>
        <strain evidence="3">CBHHK067</strain>
    </source>
</reference>
<sequence length="372" mass="40369">MAVQLDSRSSHNLSPVPQPPPSVPPHMQALPATISRGDGHQGINDGQSIVPGLWTWHSLSRRFVSRRWLMVAFVAIVVLAVGPTIGIGIPTLVGIGQHEPLYVRPVGGNPPRDGLLLYGGVREWDMDNKVLSVRWAPHQCGASFGAPLPANCIGLQSDTLFFTDGDALGIPSFNQSNAVLNFDSDRLGFLRYGFEQVIEMNIEEATRSGQIDLRGLESDVLYPFDWYRIEFLIAALSPETLETVPMAGASIFNPASGMSQWRLSTNYTYLDLPGQAAKLAVFVTIQRHVVVKISAFLILLLNWLVALALLYMTVLSVFGRRKLPGGMDSVALPFAGLFALPSVRAVMPGNPPFGCLIDFIGILPNLAIIAGC</sequence>
<dbReference type="EMBL" id="JARKIE010000116">
    <property type="protein sequence ID" value="KAJ7681600.1"/>
    <property type="molecule type" value="Genomic_DNA"/>
</dbReference>
<comment type="caution">
    <text evidence="3">The sequence shown here is derived from an EMBL/GenBank/DDBJ whole genome shotgun (WGS) entry which is preliminary data.</text>
</comment>
<feature type="transmembrane region" description="Helical" evidence="2">
    <location>
        <begin position="295"/>
        <end position="318"/>
    </location>
</feature>
<gene>
    <name evidence="3" type="ORF">B0H17DRAFT_59185</name>
</gene>
<dbReference type="InterPro" id="IPR027948">
    <property type="entry name" value="DUF4436"/>
</dbReference>
<accession>A0AAD7G9Z6</accession>
<keyword evidence="2" id="KW-1133">Transmembrane helix</keyword>
<evidence type="ECO:0000313" key="4">
    <source>
        <dbReference type="Proteomes" id="UP001221757"/>
    </source>
</evidence>
<dbReference type="AlphaFoldDB" id="A0AAD7G9Z6"/>
<keyword evidence="4" id="KW-1185">Reference proteome</keyword>
<keyword evidence="2" id="KW-0812">Transmembrane</keyword>
<evidence type="ECO:0000256" key="1">
    <source>
        <dbReference type="SAM" id="MobiDB-lite"/>
    </source>
</evidence>
<feature type="transmembrane region" description="Helical" evidence="2">
    <location>
        <begin position="68"/>
        <end position="89"/>
    </location>
</feature>
<dbReference type="Pfam" id="PF14494">
    <property type="entry name" value="DUF4436"/>
    <property type="match status" value="1"/>
</dbReference>
<dbReference type="Proteomes" id="UP001221757">
    <property type="component" value="Unassembled WGS sequence"/>
</dbReference>
<evidence type="ECO:0000256" key="2">
    <source>
        <dbReference type="SAM" id="Phobius"/>
    </source>
</evidence>
<evidence type="ECO:0000313" key="3">
    <source>
        <dbReference type="EMBL" id="KAJ7681600.1"/>
    </source>
</evidence>
<keyword evidence="2" id="KW-0472">Membrane</keyword>
<protein>
    <submittedName>
        <fullName evidence="3">Uncharacterized protein</fullName>
    </submittedName>
</protein>
<name>A0AAD7G9Z6_MYCRO</name>